<feature type="compositionally biased region" description="Basic and acidic residues" evidence="4">
    <location>
        <begin position="1367"/>
        <end position="1377"/>
    </location>
</feature>
<feature type="region of interest" description="Disordered" evidence="4">
    <location>
        <begin position="1"/>
        <end position="109"/>
    </location>
</feature>
<dbReference type="PANTHER" id="PTHR45721">
    <property type="entry name" value="LAMIN DM0-RELATED"/>
    <property type="match status" value="1"/>
</dbReference>
<reference evidence="6 7" key="1">
    <citation type="journal article" date="2021" name="Elife">
        <title>Chloroplast acquisition without the gene transfer in kleptoplastic sea slugs, Plakobranchus ocellatus.</title>
        <authorList>
            <person name="Maeda T."/>
            <person name="Takahashi S."/>
            <person name="Yoshida T."/>
            <person name="Shimamura S."/>
            <person name="Takaki Y."/>
            <person name="Nagai Y."/>
            <person name="Toyoda A."/>
            <person name="Suzuki Y."/>
            <person name="Arimoto A."/>
            <person name="Ishii H."/>
            <person name="Satoh N."/>
            <person name="Nishiyama T."/>
            <person name="Hasebe M."/>
            <person name="Maruyama T."/>
            <person name="Minagawa J."/>
            <person name="Obokata J."/>
            <person name="Shigenobu S."/>
        </authorList>
    </citation>
    <scope>NUCLEOTIDE SEQUENCE [LARGE SCALE GENOMIC DNA]</scope>
</reference>
<feature type="compositionally biased region" description="Basic and acidic residues" evidence="4">
    <location>
        <begin position="1508"/>
        <end position="1527"/>
    </location>
</feature>
<feature type="compositionally biased region" description="Polar residues" evidence="4">
    <location>
        <begin position="1588"/>
        <end position="1613"/>
    </location>
</feature>
<name>A0AAV4GKK4_9GAST</name>
<feature type="compositionally biased region" description="Basic and acidic residues" evidence="4">
    <location>
        <begin position="1901"/>
        <end position="1922"/>
    </location>
</feature>
<feature type="compositionally biased region" description="Basic and acidic residues" evidence="4">
    <location>
        <begin position="2811"/>
        <end position="2831"/>
    </location>
</feature>
<feature type="compositionally biased region" description="Polar residues" evidence="4">
    <location>
        <begin position="2616"/>
        <end position="2627"/>
    </location>
</feature>
<feature type="region of interest" description="Disordered" evidence="4">
    <location>
        <begin position="1901"/>
        <end position="1960"/>
    </location>
</feature>
<feature type="region of interest" description="Disordered" evidence="4">
    <location>
        <begin position="1404"/>
        <end position="1450"/>
    </location>
</feature>
<dbReference type="GO" id="GO:0005882">
    <property type="term" value="C:intermediate filament"/>
    <property type="evidence" value="ECO:0007669"/>
    <property type="project" value="UniProtKB-KW"/>
</dbReference>
<feature type="region of interest" description="Disordered" evidence="4">
    <location>
        <begin position="1122"/>
        <end position="1168"/>
    </location>
</feature>
<dbReference type="Gene3D" id="1.20.5.170">
    <property type="match status" value="1"/>
</dbReference>
<dbReference type="GO" id="GO:0051664">
    <property type="term" value="P:nuclear pore localization"/>
    <property type="evidence" value="ECO:0007669"/>
    <property type="project" value="TreeGrafter"/>
</dbReference>
<feature type="compositionally biased region" description="Polar residues" evidence="4">
    <location>
        <begin position="482"/>
        <end position="513"/>
    </location>
</feature>
<evidence type="ECO:0000313" key="6">
    <source>
        <dbReference type="EMBL" id="GFR85844.1"/>
    </source>
</evidence>
<feature type="compositionally biased region" description="Polar residues" evidence="4">
    <location>
        <begin position="2978"/>
        <end position="2990"/>
    </location>
</feature>
<dbReference type="Gene3D" id="1.20.5.500">
    <property type="entry name" value="Single helix bin"/>
    <property type="match status" value="1"/>
</dbReference>
<evidence type="ECO:0000256" key="2">
    <source>
        <dbReference type="ARBA" id="ARBA00023054"/>
    </source>
</evidence>
<feature type="compositionally biased region" description="Basic and acidic residues" evidence="4">
    <location>
        <begin position="526"/>
        <end position="535"/>
    </location>
</feature>
<feature type="region of interest" description="Disordered" evidence="4">
    <location>
        <begin position="2806"/>
        <end position="2831"/>
    </location>
</feature>
<feature type="region of interest" description="Disordered" evidence="4">
    <location>
        <begin position="1491"/>
        <end position="1634"/>
    </location>
</feature>
<feature type="compositionally biased region" description="Polar residues" evidence="4">
    <location>
        <begin position="1797"/>
        <end position="1812"/>
    </location>
</feature>
<keyword evidence="2" id="KW-0175">Coiled coil</keyword>
<evidence type="ECO:0000256" key="4">
    <source>
        <dbReference type="SAM" id="MobiDB-lite"/>
    </source>
</evidence>
<dbReference type="PROSITE" id="PS51842">
    <property type="entry name" value="IF_ROD_2"/>
    <property type="match status" value="1"/>
</dbReference>
<feature type="compositionally biased region" description="Basic and acidic residues" evidence="4">
    <location>
        <begin position="2585"/>
        <end position="2615"/>
    </location>
</feature>
<protein>
    <submittedName>
        <fullName evidence="6">Intermediate filament protein</fullName>
    </submittedName>
</protein>
<feature type="region of interest" description="Disordered" evidence="4">
    <location>
        <begin position="1796"/>
        <end position="1828"/>
    </location>
</feature>
<feature type="compositionally biased region" description="Basic and acidic residues" evidence="4">
    <location>
        <begin position="2447"/>
        <end position="2462"/>
    </location>
</feature>
<organism evidence="6 7">
    <name type="scientific">Elysia marginata</name>
    <dbReference type="NCBI Taxonomy" id="1093978"/>
    <lineage>
        <taxon>Eukaryota</taxon>
        <taxon>Metazoa</taxon>
        <taxon>Spiralia</taxon>
        <taxon>Lophotrochozoa</taxon>
        <taxon>Mollusca</taxon>
        <taxon>Gastropoda</taxon>
        <taxon>Heterobranchia</taxon>
        <taxon>Euthyneura</taxon>
        <taxon>Panpulmonata</taxon>
        <taxon>Sacoglossa</taxon>
        <taxon>Placobranchoidea</taxon>
        <taxon>Plakobranchidae</taxon>
        <taxon>Elysia</taxon>
    </lineage>
</organism>
<feature type="region of interest" description="Disordered" evidence="4">
    <location>
        <begin position="937"/>
        <end position="1062"/>
    </location>
</feature>
<keyword evidence="7" id="KW-1185">Reference proteome</keyword>
<feature type="region of interest" description="Disordered" evidence="4">
    <location>
        <begin position="848"/>
        <end position="870"/>
    </location>
</feature>
<feature type="region of interest" description="Disordered" evidence="4">
    <location>
        <begin position="2978"/>
        <end position="3024"/>
    </location>
</feature>
<evidence type="ECO:0000259" key="5">
    <source>
        <dbReference type="PROSITE" id="PS51842"/>
    </source>
</evidence>
<proteinExistence type="inferred from homology"/>
<feature type="region of interest" description="Disordered" evidence="4">
    <location>
        <begin position="2431"/>
        <end position="2462"/>
    </location>
</feature>
<feature type="compositionally biased region" description="Polar residues" evidence="4">
    <location>
        <begin position="49"/>
        <end position="99"/>
    </location>
</feature>
<feature type="compositionally biased region" description="Basic and acidic residues" evidence="4">
    <location>
        <begin position="990"/>
        <end position="1012"/>
    </location>
</feature>
<feature type="region of interest" description="Disordered" evidence="4">
    <location>
        <begin position="1976"/>
        <end position="2032"/>
    </location>
</feature>
<dbReference type="Pfam" id="PF00038">
    <property type="entry name" value="Filament"/>
    <property type="match status" value="1"/>
</dbReference>
<dbReference type="GO" id="GO:0006998">
    <property type="term" value="P:nuclear envelope organization"/>
    <property type="evidence" value="ECO:0007669"/>
    <property type="project" value="TreeGrafter"/>
</dbReference>
<feature type="region of interest" description="Disordered" evidence="4">
    <location>
        <begin position="1183"/>
        <end position="1271"/>
    </location>
</feature>
<feature type="compositionally biased region" description="Polar residues" evidence="4">
    <location>
        <begin position="1014"/>
        <end position="1041"/>
    </location>
</feature>
<feature type="compositionally biased region" description="Basic and acidic residues" evidence="4">
    <location>
        <begin position="2991"/>
        <end position="3000"/>
    </location>
</feature>
<feature type="compositionally biased region" description="Basic and acidic residues" evidence="4">
    <location>
        <begin position="2053"/>
        <end position="2064"/>
    </location>
</feature>
<feature type="region of interest" description="Disordered" evidence="4">
    <location>
        <begin position="476"/>
        <end position="564"/>
    </location>
</feature>
<evidence type="ECO:0000313" key="7">
    <source>
        <dbReference type="Proteomes" id="UP000762676"/>
    </source>
</evidence>
<dbReference type="GO" id="GO:0005652">
    <property type="term" value="C:nuclear lamina"/>
    <property type="evidence" value="ECO:0007669"/>
    <property type="project" value="TreeGrafter"/>
</dbReference>
<dbReference type="GO" id="GO:0007097">
    <property type="term" value="P:nuclear migration"/>
    <property type="evidence" value="ECO:0007669"/>
    <property type="project" value="TreeGrafter"/>
</dbReference>
<comment type="caution">
    <text evidence="6">The sequence shown here is derived from an EMBL/GenBank/DDBJ whole genome shotgun (WGS) entry which is preliminary data.</text>
</comment>
<sequence length="3024" mass="334218">MSQSFIRSSTTLPANSQISEKRTMITSSSGLGGGSGSTSGDADDDSVYYRSSITPRNSSITRPSLGQASPHRTSVSVSSNYHMPSSGSNQTAPAVSSFKTNREKEKKDMQDLNERFANYIEKVRFLEAQNKKLVKELEQLRSHWGKETSAVKQMYETELDEARKLIDDTNKEKARLQLRVGQLEEQSDDVMRQLDEAKKWRSQDRETINKLNQQLSELEGEIRMLRRTNDSLDAERLRDKQTIARLQEELEKLRVDLSNETIARLDAENKYQTLLEEIEFLKSIHEQELKELSALAYRDTTAENREFWKNELSQAIRDIQQEYDLKVDQIRGEMETFYNLKVQEFRTGATKQNMEVTHAREEVKKLQKMLSDSRGRLADLEARNAQLEKQYQDLMRELEQKEHDHLLETNSLKEEMNKLRAEMEGMLVELQTLMDAKLSLELEIAAYRKLLEHEESRIPLRSSLRHFPSSRQFGGNYKVSASGGNSTVYPSGDPTLSRNATPGTSGRFSSSVATLADASSHPATPQKRDSAESRPKSPVQTGSGSRSDLNGCKFDSTVEKHKDDPDLVPIQATDVFVKSSNSLVNAEPKTHGEKGSMRVTEDPKLNTGHVKKYEFEGTNRENFVREDEESKFGINKVEKDQVDGRHTSKAEINPIHKGDSIETGDALLTATSREKYEPSGLSQGKDVEIEKTMMARGDDEMEITEPALTNRTVGDAQNSVNKIAAINEIPETSAVEKQETVPSVTNQAHVVPDQARNTSNSEELYTVNADLEVGRESPKAHAHFDDNIIPLEKVNVTVKEQQTPLQRKEFEAKEAVLEQDTCSISKEPKKAPIIEEYEIESAKHVDLQNAPSFKDDQVDTSFGDAYPKSNDIHPPVLYGSSLIRKDEIVLGDTSDDDSLCIQTMAEYDDETEERLDEDAGEALAESGDGTVIKVFSKRKEEQSGELVTPEHGASSKKEALLSGTKTQGLPESEWVMGTTKGSSDMVSAKTDVEVFPKDVPGDEENSEVRKTDLVFNNSSNRDDTITTPRNNLISQGNTEVDSVSELGGKESNQASDDNVSVENVTDKNLFRVKETPTPTKVVSVRGEANPESVLLKEEVIGKPERFSEMEETIVIPKHVGLNKEAKATEESSSIEREDNSTTEPVSLDAKRKSFPESALDKVEDDGTYESVIVNKTTETLFEPASRKQEIKSTFEPVSVNEETEATTESIPVDEDTKSANEPVPMKEEIKTNAEPLSTKEKIKVTPESVSLKGETEPTVTGKEEIKATTEPLSTKVEAQVTLEPVPVKEETKATDEPLLINEEIKVKTESVPVKKEIKVTTEFVPVKEEIKATTENAPVKEEIKATTESVSVKEEIKATDEPLSTNKEIKATNEPAAVKEEIKTTTEPVAEEIKTTTEPAAVKEEIKTTTEPSAVQEEIKATTEPAAVKEDIKTTTEPVAKKEEIQTTTEPVAVKEEIKTTSEPAAVKEEIKTTLEPVAVKEEIIATTEPAAVKEEIETTTEPVSVRENTETTAHHSLTKEAKEITKDPVSQMETSKASTKHVLVSEEVKALTEEDKTNTESVSEKEKSKPESEIASEKEEIIGFSEPLSQKKTLQTTHEPISSPPESQTTAEPITVKEITKTTPETVLKNKETKTTIEPFPVMDESKATYESVPMEDVMKTTYESVPMEDEMKTTFESVPMEDVMKTTYEFVPMEDEMKTAHEPESHGEGIQATSEHVSVKDEIKNITDSVPMKEAIKAITEPFVGKKETQATTESVSVKEETKATPESVAIKDELKTSAAPVPAPVKEGIKATTEPVSTAGENQVPTESVSVKGERKTTHTPEYAEEGSKVTVEALSVTKEPESDDAKPVLIKDVANVISEPVSLKEESNTNTESVPTREIAKAATTGPVSVEDEIKATTESASIKEEAQVLPETDRVKSENQISHEPLSEKEATQKSVSVKEEITKTTPTTGSETLKAEATIELVAVKEAIQTTPHGHNSVKEGTQDIPGAVVVRSETQATTEPILLKEETAAVSEPVPEKEETAVARKDDFSVKEETKVIAEPVPMDEKTKVTTVKEETKTTATSDTNLDKKETKYSHQPVAIESEVKAFSDPVSVKEETKTIVEPFPVKEETKPTVEPVSVNNQEIKANPELVSEREETNAMAEPVFINGETKIPPNTLFTEHPKETSTEHVLVKNVSGLSSEPCFEREHQNNDRSTDSAIGVASESIKEETDSAKNTSVVEIHHSTRELIDGRENLSSEPGVQNKAIAFADGEHEEKPDTRLNDIVPNQAYVNDTTSYMQTSRANADDHLDLRSASDKNDLDIKNNHQDEELSVAKCTGGFLHEEENSTPALLNSKLATKPDSTVTDPVIDSRGEAADECRNKDEVRDEMSQMQTSGDDVILFKTFALSQASASLLAESFPGQLMEEAQQPAEDLNDTVCQQTAMGDVQRAETPKSISDNKIMERAVRDRNTEPKVNKQANETVIYHTYPQNETTKQSFRVNAPNMIESVGSSGTDSFQNISTDKLNFEARNQDKTVILETNNLVSNLKESSYDSQIADTLKNVDTFVELNEKPTEVSSTQKVDVMYNQISPDGENIENEEKTSPRTTEADKKANSPGDKIEMSGEERNLPSQVSISTTGVDNKEGELNEIVDEEKSESFSLNTNLNQKSSASGISNSSNTIVDTFPCWPDDLKERNKELNLSKQGSETESTRFKMESEQIPDATEAFKFQRGGADLNQFMSNASMETGMHFNNRGENSRAQASLHGTIHSFGKDQASDTVGQILSDQFDDFNQEQTDSFFKSETPGKIFSLTQTYQGQPIADYQGEKSRKPVTHTQKEKTGSEKSTELVETEVKGQSQNGDTVSKITLVTKSSAETGEPRLGASVTSDLVETFENKDSGDSSFSSLEKNNIMSGSVSSLEDEKPVSKNLRLESSPGRFEAVRTKTVAETVSGEGPVYVTTYQESHSARQFDPSSKFGLQKGEPTDDVLTISFSGSNPNVQVTTLKHDKPRPEQRYAGAGVSGSDKIEHASTQRADRM</sequence>
<gene>
    <name evidence="6" type="ORF">ElyMa_002451200</name>
</gene>
<feature type="region of interest" description="Disordered" evidence="4">
    <location>
        <begin position="2053"/>
        <end position="2081"/>
    </location>
</feature>
<dbReference type="GO" id="GO:0090435">
    <property type="term" value="P:protein localization to nuclear envelope"/>
    <property type="evidence" value="ECO:0007669"/>
    <property type="project" value="TreeGrafter"/>
</dbReference>
<feature type="compositionally biased region" description="Basic and acidic residues" evidence="4">
    <location>
        <begin position="100"/>
        <end position="109"/>
    </location>
</feature>
<dbReference type="SUPFAM" id="SSF64593">
    <property type="entry name" value="Intermediate filament protein, coiled coil region"/>
    <property type="match status" value="2"/>
</dbReference>
<feature type="region of interest" description="Disordered" evidence="4">
    <location>
        <begin position="1344"/>
        <end position="1377"/>
    </location>
</feature>
<feature type="compositionally biased region" description="Polar residues" evidence="4">
    <location>
        <begin position="1"/>
        <end position="18"/>
    </location>
</feature>
<feature type="domain" description="IF rod" evidence="5">
    <location>
        <begin position="105"/>
        <end position="458"/>
    </location>
</feature>
<dbReference type="Proteomes" id="UP000762676">
    <property type="component" value="Unassembled WGS sequence"/>
</dbReference>
<keyword evidence="1 3" id="KW-0403">Intermediate filament</keyword>
<feature type="compositionally biased region" description="Polar residues" evidence="4">
    <location>
        <begin position="538"/>
        <end position="548"/>
    </location>
</feature>
<feature type="compositionally biased region" description="Basic and acidic residues" evidence="4">
    <location>
        <begin position="1122"/>
        <end position="1139"/>
    </location>
</feature>
<dbReference type="Gene3D" id="1.20.5.1160">
    <property type="entry name" value="Vasodilator-stimulated phosphoprotein"/>
    <property type="match status" value="1"/>
</dbReference>
<dbReference type="GO" id="GO:0005200">
    <property type="term" value="F:structural constituent of cytoskeleton"/>
    <property type="evidence" value="ECO:0007669"/>
    <property type="project" value="TreeGrafter"/>
</dbReference>
<comment type="similarity">
    <text evidence="3">Belongs to the intermediate filament family.</text>
</comment>
<evidence type="ECO:0000256" key="3">
    <source>
        <dbReference type="RuleBase" id="RU000685"/>
    </source>
</evidence>
<feature type="compositionally biased region" description="Basic and acidic residues" evidence="4">
    <location>
        <begin position="3011"/>
        <end position="3024"/>
    </location>
</feature>
<evidence type="ECO:0000256" key="1">
    <source>
        <dbReference type="ARBA" id="ARBA00022754"/>
    </source>
</evidence>
<feature type="compositionally biased region" description="Basic and acidic residues" evidence="4">
    <location>
        <begin position="2021"/>
        <end position="2032"/>
    </location>
</feature>
<dbReference type="PROSITE" id="PS00226">
    <property type="entry name" value="IF_ROD_1"/>
    <property type="match status" value="1"/>
</dbReference>
<dbReference type="InterPro" id="IPR039008">
    <property type="entry name" value="IF_rod_dom"/>
</dbReference>
<feature type="compositionally biased region" description="Basic and acidic residues" evidence="4">
    <location>
        <begin position="1544"/>
        <end position="1582"/>
    </location>
</feature>
<feature type="compositionally biased region" description="Basic and acidic residues" evidence="4">
    <location>
        <begin position="1344"/>
        <end position="1360"/>
    </location>
</feature>
<feature type="region of interest" description="Disordered" evidence="4">
    <location>
        <begin position="2577"/>
        <end position="2631"/>
    </location>
</feature>
<feature type="compositionally biased region" description="Basic and acidic residues" evidence="4">
    <location>
        <begin position="1148"/>
        <end position="1161"/>
    </location>
</feature>
<dbReference type="SMART" id="SM01391">
    <property type="entry name" value="Filament"/>
    <property type="match status" value="1"/>
</dbReference>
<accession>A0AAV4GKK4</accession>
<feature type="compositionally biased region" description="Basic and acidic residues" evidence="4">
    <location>
        <begin position="1417"/>
        <end position="1445"/>
    </location>
</feature>
<dbReference type="GO" id="GO:0031507">
    <property type="term" value="P:heterochromatin formation"/>
    <property type="evidence" value="ECO:0007669"/>
    <property type="project" value="TreeGrafter"/>
</dbReference>
<dbReference type="PANTHER" id="PTHR45721:SF12">
    <property type="entry name" value="INTERMEDIATE FILAMENT PROTEIN IFA-1"/>
    <property type="match status" value="1"/>
</dbReference>
<feature type="compositionally biased region" description="Basic and acidic residues" evidence="4">
    <location>
        <begin position="1214"/>
        <end position="1244"/>
    </location>
</feature>
<feature type="compositionally biased region" description="Polar residues" evidence="4">
    <location>
        <begin position="1050"/>
        <end position="1062"/>
    </location>
</feature>
<feature type="compositionally biased region" description="Basic and acidic residues" evidence="4">
    <location>
        <begin position="1930"/>
        <end position="1948"/>
    </location>
</feature>
<dbReference type="EMBL" id="BMAT01005039">
    <property type="protein sequence ID" value="GFR85844.1"/>
    <property type="molecule type" value="Genomic_DNA"/>
</dbReference>
<dbReference type="InterPro" id="IPR018039">
    <property type="entry name" value="IF_conserved"/>
</dbReference>